<organism evidence="2 3">
    <name type="scientific">Actinopolyspora alba</name>
    <dbReference type="NCBI Taxonomy" id="673379"/>
    <lineage>
        <taxon>Bacteria</taxon>
        <taxon>Bacillati</taxon>
        <taxon>Actinomycetota</taxon>
        <taxon>Actinomycetes</taxon>
        <taxon>Actinopolysporales</taxon>
        <taxon>Actinopolysporaceae</taxon>
        <taxon>Actinopolyspora</taxon>
        <taxon>Actinopolyspora alba group</taxon>
    </lineage>
</organism>
<proteinExistence type="predicted"/>
<evidence type="ECO:0000313" key="2">
    <source>
        <dbReference type="EMBL" id="SFD93574.1"/>
    </source>
</evidence>
<protein>
    <submittedName>
        <fullName evidence="2">Uncharacterized protein</fullName>
    </submittedName>
</protein>
<feature type="compositionally biased region" description="Pro residues" evidence="1">
    <location>
        <begin position="1"/>
        <end position="14"/>
    </location>
</feature>
<evidence type="ECO:0000256" key="1">
    <source>
        <dbReference type="SAM" id="MobiDB-lite"/>
    </source>
</evidence>
<dbReference type="AlphaFoldDB" id="A0A1I1WEJ0"/>
<sequence length="89" mass="9404">MPEAPPPEAPPAAPPEQLRADAAPTEIMPALRAGRWSRWRGTLPLPAIAKRRPGSSDLPARPTGTNAPTTLAPPHPQLLARVLTGLRAL</sequence>
<name>A0A1I1WEJ0_9ACTN</name>
<dbReference type="EMBL" id="FOMZ01000005">
    <property type="protein sequence ID" value="SFD93574.1"/>
    <property type="molecule type" value="Genomic_DNA"/>
</dbReference>
<keyword evidence="3" id="KW-1185">Reference proteome</keyword>
<feature type="region of interest" description="Disordered" evidence="1">
    <location>
        <begin position="46"/>
        <end position="75"/>
    </location>
</feature>
<evidence type="ECO:0000313" key="3">
    <source>
        <dbReference type="Proteomes" id="UP000198716"/>
    </source>
</evidence>
<reference evidence="3" key="1">
    <citation type="submission" date="2016-10" db="EMBL/GenBank/DDBJ databases">
        <authorList>
            <person name="Varghese N."/>
            <person name="Submissions S."/>
        </authorList>
    </citation>
    <scope>NUCLEOTIDE SEQUENCE [LARGE SCALE GENOMIC DNA]</scope>
    <source>
        <strain evidence="3">DSM 45004</strain>
    </source>
</reference>
<feature type="region of interest" description="Disordered" evidence="1">
    <location>
        <begin position="1"/>
        <end position="23"/>
    </location>
</feature>
<gene>
    <name evidence="2" type="ORF">SAMN04487819_105203</name>
</gene>
<accession>A0A1I1WEJ0</accession>
<dbReference type="Proteomes" id="UP000198716">
    <property type="component" value="Unassembled WGS sequence"/>
</dbReference>
<dbReference type="RefSeq" id="WP_139219491.1">
    <property type="nucleotide sequence ID" value="NZ_FOMZ01000005.1"/>
</dbReference>